<evidence type="ECO:0000256" key="1">
    <source>
        <dbReference type="ARBA" id="ARBA00004167"/>
    </source>
</evidence>
<evidence type="ECO:0000313" key="8">
    <source>
        <dbReference type="EMBL" id="CAF0773418.1"/>
    </source>
</evidence>
<organism evidence="9 10">
    <name type="scientific">Adineta steineri</name>
    <dbReference type="NCBI Taxonomy" id="433720"/>
    <lineage>
        <taxon>Eukaryota</taxon>
        <taxon>Metazoa</taxon>
        <taxon>Spiralia</taxon>
        <taxon>Gnathifera</taxon>
        <taxon>Rotifera</taxon>
        <taxon>Eurotatoria</taxon>
        <taxon>Bdelloidea</taxon>
        <taxon>Adinetida</taxon>
        <taxon>Adinetidae</taxon>
        <taxon>Adineta</taxon>
    </lineage>
</organism>
<dbReference type="EMBL" id="CAJOAY010000237">
    <property type="protein sequence ID" value="CAF3597687.1"/>
    <property type="molecule type" value="Genomic_DNA"/>
</dbReference>
<dbReference type="Proteomes" id="UP000663881">
    <property type="component" value="Unassembled WGS sequence"/>
</dbReference>
<dbReference type="GO" id="GO:0009100">
    <property type="term" value="P:glycoprotein metabolic process"/>
    <property type="evidence" value="ECO:0007669"/>
    <property type="project" value="UniProtKB-ARBA"/>
</dbReference>
<dbReference type="AlphaFoldDB" id="A0A818N194"/>
<evidence type="ECO:0000259" key="7">
    <source>
        <dbReference type="Pfam" id="PF04991"/>
    </source>
</evidence>
<feature type="coiled-coil region" evidence="5">
    <location>
        <begin position="467"/>
        <end position="498"/>
    </location>
</feature>
<evidence type="ECO:0000313" key="9">
    <source>
        <dbReference type="EMBL" id="CAF3597687.1"/>
    </source>
</evidence>
<feature type="coiled-coil region" evidence="5">
    <location>
        <begin position="163"/>
        <end position="190"/>
    </location>
</feature>
<dbReference type="InterPro" id="IPR007074">
    <property type="entry name" value="LicD/FKTN/FKRP_NTP_transf"/>
</dbReference>
<dbReference type="GO" id="GO:0016020">
    <property type="term" value="C:membrane"/>
    <property type="evidence" value="ECO:0007669"/>
    <property type="project" value="UniProtKB-SubCell"/>
</dbReference>
<feature type="region of interest" description="Disordered" evidence="6">
    <location>
        <begin position="13"/>
        <end position="42"/>
    </location>
</feature>
<accession>A0A818N194</accession>
<reference evidence="9" key="1">
    <citation type="submission" date="2021-02" db="EMBL/GenBank/DDBJ databases">
        <authorList>
            <person name="Nowell W R."/>
        </authorList>
    </citation>
    <scope>NUCLEOTIDE SEQUENCE</scope>
</reference>
<dbReference type="OrthoDB" id="10023749at2759"/>
<dbReference type="PANTHER" id="PTHR15407">
    <property type="entry name" value="FUKUTIN-RELATED"/>
    <property type="match status" value="1"/>
</dbReference>
<proteinExistence type="predicted"/>
<keyword evidence="4" id="KW-0472">Membrane</keyword>
<evidence type="ECO:0000313" key="10">
    <source>
        <dbReference type="Proteomes" id="UP000663881"/>
    </source>
</evidence>
<feature type="domain" description="LicD/FKTN/FKRP nucleotidyltransferase" evidence="7">
    <location>
        <begin position="927"/>
        <end position="962"/>
    </location>
</feature>
<evidence type="ECO:0000256" key="4">
    <source>
        <dbReference type="ARBA" id="ARBA00023136"/>
    </source>
</evidence>
<comment type="caution">
    <text evidence="9">The sequence shown here is derived from an EMBL/GenBank/DDBJ whole genome shotgun (WGS) entry which is preliminary data.</text>
</comment>
<sequence>MKKQHDQQLIRLKTLVDSSDDDDDNNLTTASSTSNDNDTDQSFKITNLMRENERKIRTLSESYMNRFLLIGQQLQSVPQMSNTIAMTSTARPIDQRRPVGMMSEMISSAPPPPPPSLASFIEVLKQLIIKEEKKREKSYLPSNDDNISVDLYTRLSHGITQCFRDYEAEVNHAKRRITDLNEQQEHMLNENKHVIAQLTEAFEQNTISVRQGYEKHLAKQREESLKIGQSLDNYKVEVLTLRDSYEKKLRVKDELVSELNERLVKNETEQATRHHALHLKIEQFQQSFETLQARNKHVEQNNQIKIKENRDLLTQISNLQMQIQRLQQTVTSKANECSELSQKLTLLLPKSAECERFESELKQWFLLISPEHNTSDLTLDVMSSIVSSKISYFENYKKQFDSINEDLNTAHVSESNHLSDRIRYLINHNKQIEIAHNDINNKYQALLLQVNMLTGIIKQHSTEVANHKTNEEQLKDFNEQLLNENQKIKLEIQEYRSKFLQITNINNQLEHESGLNKQHTRDVQIQFETFKSENQMLTNELQTKRETIKRYEQELQSMKHLFEITLKEKQIQNDQLQHERQLFQTENNALTQLVIRDGHEKSTNQLNFNILQKEMIDNEICQLSNGYTQENYNRFIQMNKQEDNEITEDVISRRATSTPTLIENDNQQLQSTIQPLGITKQINQVLNDMKNLLTFGREVIVKHDDVVPERDFKQSNRLNYRSNSTFYFILNYLFQLKINIILIDPHVLNDVFNYQLSFDKLEQQLITFAITNETVKILFESLLLQDINFSIKTSKTILHNRKTFINHIFIKYETKIVHLAVLHKYNSYYRIYRNHLQLSENIQLSYGDKVRAVEYIETELHEYLFYYPRNISHFLWLYKTSEFLYCNRTLADKMENKFHLYQNFTQLNMIIQSMRHIAHGLDKLEKHYWLAGGTLLGWYRHCGLIPFTNDADFGLYAEEYDESIRNYFLGNSITHIWAALGLVNDSLEFRLSSGNYVFDLFWAYRDGNHRWYGYQAQRSKFRRIIPLLDKLCSCDLFGYRFSIPCLPITYFNSEYGKDKWEMPLEKNYTSANMKYHSMWNDISWMYAVRLYTREGKLRSDELAISWISKRFNYSYLSVPSFLNVLPNETVTLPPVKFALTNASSIKNTSLQYKPRLTTRKRR</sequence>
<dbReference type="EMBL" id="CAJNON010000012">
    <property type="protein sequence ID" value="CAF0773418.1"/>
    <property type="molecule type" value="Genomic_DNA"/>
</dbReference>
<evidence type="ECO:0000256" key="2">
    <source>
        <dbReference type="ARBA" id="ARBA00022692"/>
    </source>
</evidence>
<feature type="coiled-coil region" evidence="5">
    <location>
        <begin position="242"/>
        <end position="343"/>
    </location>
</feature>
<keyword evidence="2" id="KW-0812">Transmembrane</keyword>
<feature type="compositionally biased region" description="Low complexity" evidence="6">
    <location>
        <begin position="26"/>
        <end position="36"/>
    </location>
</feature>
<dbReference type="Proteomes" id="UP000663891">
    <property type="component" value="Unassembled WGS sequence"/>
</dbReference>
<dbReference type="PANTHER" id="PTHR15407:SF28">
    <property type="entry name" value="RIBITOL-5-PHOSPHATE TRANSFERASE FKTN"/>
    <property type="match status" value="1"/>
</dbReference>
<keyword evidence="3" id="KW-1133">Transmembrane helix</keyword>
<protein>
    <recommendedName>
        <fullName evidence="7">LicD/FKTN/FKRP nucleotidyltransferase domain-containing protein</fullName>
    </recommendedName>
</protein>
<comment type="subcellular location">
    <subcellularLocation>
        <location evidence="1">Membrane</location>
        <topology evidence="1">Single-pass membrane protein</topology>
    </subcellularLocation>
</comment>
<evidence type="ECO:0000256" key="3">
    <source>
        <dbReference type="ARBA" id="ARBA00022989"/>
    </source>
</evidence>
<name>A0A818N194_9BILA</name>
<dbReference type="Pfam" id="PF04991">
    <property type="entry name" value="LicD"/>
    <property type="match status" value="1"/>
</dbReference>
<evidence type="ECO:0000256" key="6">
    <source>
        <dbReference type="SAM" id="MobiDB-lite"/>
    </source>
</evidence>
<keyword evidence="5" id="KW-0175">Coiled coil</keyword>
<dbReference type="InterPro" id="IPR009644">
    <property type="entry name" value="FKTN/MNN4/W02B3.4-1"/>
</dbReference>
<gene>
    <name evidence="9" type="ORF">OKA104_LOCUS6449</name>
    <name evidence="8" type="ORF">VCS650_LOCUS2506</name>
</gene>
<feature type="coiled-coil region" evidence="5">
    <location>
        <begin position="534"/>
        <end position="593"/>
    </location>
</feature>
<evidence type="ECO:0000256" key="5">
    <source>
        <dbReference type="SAM" id="Coils"/>
    </source>
</evidence>